<name>A0A0R3TFP0_RODNA</name>
<dbReference type="WBParaSite" id="HNAJ_0000588101-mRNA-1">
    <property type="protein sequence ID" value="HNAJ_0000588101-mRNA-1"/>
    <property type="gene ID" value="HNAJ_0000588101"/>
</dbReference>
<dbReference type="EMBL" id="UZAE01005586">
    <property type="protein sequence ID" value="VDO01737.1"/>
    <property type="molecule type" value="Genomic_DNA"/>
</dbReference>
<proteinExistence type="predicted"/>
<organism evidence="3">
    <name type="scientific">Rodentolepis nana</name>
    <name type="common">Dwarf tapeworm</name>
    <name type="synonym">Hymenolepis nana</name>
    <dbReference type="NCBI Taxonomy" id="102285"/>
    <lineage>
        <taxon>Eukaryota</taxon>
        <taxon>Metazoa</taxon>
        <taxon>Spiralia</taxon>
        <taxon>Lophotrochozoa</taxon>
        <taxon>Platyhelminthes</taxon>
        <taxon>Cestoda</taxon>
        <taxon>Eucestoda</taxon>
        <taxon>Cyclophyllidea</taxon>
        <taxon>Hymenolepididae</taxon>
        <taxon>Rodentolepis</taxon>
    </lineage>
</organism>
<reference evidence="1 2" key="2">
    <citation type="submission" date="2018-11" db="EMBL/GenBank/DDBJ databases">
        <authorList>
            <consortium name="Pathogen Informatics"/>
        </authorList>
    </citation>
    <scope>NUCLEOTIDE SEQUENCE [LARGE SCALE GENOMIC DNA]</scope>
</reference>
<dbReference type="AlphaFoldDB" id="A0A0R3TFP0"/>
<gene>
    <name evidence="1" type="ORF">HNAJ_LOCUS5877</name>
</gene>
<accession>A0A0R3TFP0</accession>
<reference evidence="3" key="1">
    <citation type="submission" date="2017-02" db="UniProtKB">
        <authorList>
            <consortium name="WormBaseParasite"/>
        </authorList>
    </citation>
    <scope>IDENTIFICATION</scope>
</reference>
<evidence type="ECO:0000313" key="2">
    <source>
        <dbReference type="Proteomes" id="UP000278807"/>
    </source>
</evidence>
<sequence>MRRHVTQKSLDIGVYACAKFVTVYWQSGQMANLPRSSSRIGCDQWAHFASWAESGQGRDSRIGVSNHIREDATSLSYLKGIEEGNGIRSVCLAIQHVWSPY</sequence>
<evidence type="ECO:0000313" key="3">
    <source>
        <dbReference type="WBParaSite" id="HNAJ_0000588101-mRNA-1"/>
    </source>
</evidence>
<protein>
    <submittedName>
        <fullName evidence="3">Transposase</fullName>
    </submittedName>
</protein>
<keyword evidence="2" id="KW-1185">Reference proteome</keyword>
<dbReference type="Proteomes" id="UP000278807">
    <property type="component" value="Unassembled WGS sequence"/>
</dbReference>
<evidence type="ECO:0000313" key="1">
    <source>
        <dbReference type="EMBL" id="VDO01737.1"/>
    </source>
</evidence>